<dbReference type="KEGG" id="vg:26518568"/>
<dbReference type="Proteomes" id="UP000204179">
    <property type="component" value="Segment"/>
</dbReference>
<name>A0A0K1Y4W5_9CAUD</name>
<protein>
    <recommendedName>
        <fullName evidence="3">Short tail fibers protein</fullName>
    </recommendedName>
</protein>
<accession>A0A0K1Y4W5</accession>
<dbReference type="RefSeq" id="YP_009190734.1">
    <property type="nucleotide sequence ID" value="NC_028686.1"/>
</dbReference>
<proteinExistence type="predicted"/>
<sequence length="448" mass="48032">MAQNNYNHYSDLAKYTIFDPTNTQWPVAIKDVQSALELIGSWARTDTGLPVASPTVAGVIRTATQAEVDAGTIGNAAVTPATLKSTVTRPEATTAVLGLTRYATNTEAAALTAGNRTITAAALGHVFKTVKAQENVDGTVRLTTAAQAQAGTDETTAVTPKRVVEMIGKFSVSPPSYTSATESNLGLVRVATQAQVAAGAVHDGYAVTPKTFMASKASDSVFGIVKFAKDSDVASATSNNLAVTPKSLQALKSTKDKYGLTRLSGSPTTDASLAAAATDAVFKTRRINGKTLDNDITITNNDINCYTRQESDGRYMPAGTRVGNVTWVEGQSWISRGATFTCNAPWEASSRLALNVNVKFERNNDGYDNRIFRFVVIVNGSQWGGELTLNIENTKGGRNGHSWRFEAYASSNFFFNNIPPNATVQIRPTEDSRIVFYDCMLTFCTNRP</sequence>
<evidence type="ECO:0000313" key="2">
    <source>
        <dbReference type="Proteomes" id="UP000204179"/>
    </source>
</evidence>
<dbReference type="GeneID" id="26518568"/>
<reference evidence="1 2" key="1">
    <citation type="submission" date="2015-07" db="EMBL/GenBank/DDBJ databases">
        <title>Isolation and characterization of JD18-a novel lytic bacteriophage for Klebsiella pneumoniae.</title>
        <authorList>
            <person name="Fan J."/>
            <person name="Zhang X."/>
            <person name="Guo X."/>
            <person name="He P."/>
            <person name="Zhang Y."/>
        </authorList>
    </citation>
    <scope>NUCLEOTIDE SEQUENCE [LARGE SCALE GENOMIC DNA]</scope>
</reference>
<organism evidence="1 2">
    <name type="scientific">Klebsiella phage JD18</name>
    <dbReference type="NCBI Taxonomy" id="1698360"/>
    <lineage>
        <taxon>Viruses</taxon>
        <taxon>Duplodnaviria</taxon>
        <taxon>Heunggongvirae</taxon>
        <taxon>Uroviricota</taxon>
        <taxon>Caudoviricetes</taxon>
        <taxon>Pantevenvirales</taxon>
        <taxon>Straboviridae</taxon>
        <taxon>Tevenvirinae</taxon>
        <taxon>Jiaodavirus</taxon>
        <taxon>Jiaodavirus jd18</taxon>
    </lineage>
</organism>
<gene>
    <name evidence="1" type="ORF">JD18_153</name>
</gene>
<dbReference type="EMBL" id="KT239446">
    <property type="protein sequence ID" value="AKY02024.1"/>
    <property type="molecule type" value="Genomic_DNA"/>
</dbReference>
<evidence type="ECO:0000313" key="1">
    <source>
        <dbReference type="EMBL" id="AKY02024.1"/>
    </source>
</evidence>
<keyword evidence="2" id="KW-1185">Reference proteome</keyword>
<evidence type="ECO:0008006" key="3">
    <source>
        <dbReference type="Google" id="ProtNLM"/>
    </source>
</evidence>